<organism evidence="1 2">
    <name type="scientific">Myxococcus fulvus</name>
    <dbReference type="NCBI Taxonomy" id="33"/>
    <lineage>
        <taxon>Bacteria</taxon>
        <taxon>Pseudomonadati</taxon>
        <taxon>Myxococcota</taxon>
        <taxon>Myxococcia</taxon>
        <taxon>Myxococcales</taxon>
        <taxon>Cystobacterineae</taxon>
        <taxon>Myxococcaceae</taxon>
        <taxon>Myxococcus</taxon>
    </lineage>
</organism>
<dbReference type="RefSeq" id="WP_046713591.1">
    <property type="nucleotide sequence ID" value="NZ_BJXR01000036.1"/>
</dbReference>
<keyword evidence="2" id="KW-1185">Reference proteome</keyword>
<dbReference type="EMBL" id="FOIB01000007">
    <property type="protein sequence ID" value="SEU26667.1"/>
    <property type="molecule type" value="Genomic_DNA"/>
</dbReference>
<sequence length="99" mass="10586">MARGEPKSLESLLPRVLGRLAGESGRGHPLAPVWASVVGAHIARHATPRALEGGTLLVSVTSPEWARTLEPEAASLCVRLNERLGADTVKALAFRWEGR</sequence>
<accession>A0ABY1CQ20</accession>
<evidence type="ECO:0000313" key="2">
    <source>
        <dbReference type="Proteomes" id="UP000183760"/>
    </source>
</evidence>
<name>A0ABY1CQ20_MYXFU</name>
<comment type="caution">
    <text evidence="1">The sequence shown here is derived from an EMBL/GenBank/DDBJ whole genome shotgun (WGS) entry which is preliminary data.</text>
</comment>
<gene>
    <name evidence="1" type="ORF">SAMN05443572_107296</name>
</gene>
<evidence type="ECO:0008006" key="3">
    <source>
        <dbReference type="Google" id="ProtNLM"/>
    </source>
</evidence>
<dbReference type="Pfam" id="PF05258">
    <property type="entry name" value="DciA"/>
    <property type="match status" value="1"/>
</dbReference>
<dbReference type="PANTHER" id="PTHR36456">
    <property type="entry name" value="UPF0232 PROTEIN SCO3875"/>
    <property type="match status" value="1"/>
</dbReference>
<evidence type="ECO:0000313" key="1">
    <source>
        <dbReference type="EMBL" id="SEU26667.1"/>
    </source>
</evidence>
<dbReference type="PANTHER" id="PTHR36456:SF1">
    <property type="entry name" value="UPF0232 PROTEIN SCO3875"/>
    <property type="match status" value="1"/>
</dbReference>
<proteinExistence type="predicted"/>
<reference evidence="1 2" key="1">
    <citation type="submission" date="2016-10" db="EMBL/GenBank/DDBJ databases">
        <authorList>
            <person name="Varghese N."/>
            <person name="Submissions S."/>
        </authorList>
    </citation>
    <scope>NUCLEOTIDE SEQUENCE [LARGE SCALE GENOMIC DNA]</scope>
    <source>
        <strain evidence="1 2">DSM 16525</strain>
    </source>
</reference>
<dbReference type="Proteomes" id="UP000183760">
    <property type="component" value="Unassembled WGS sequence"/>
</dbReference>
<protein>
    <recommendedName>
        <fullName evidence="3">DUF721 domain-containing protein</fullName>
    </recommendedName>
</protein>
<dbReference type="InterPro" id="IPR007922">
    <property type="entry name" value="DciA-like"/>
</dbReference>